<evidence type="ECO:0000256" key="9">
    <source>
        <dbReference type="SAM" id="MobiDB-lite"/>
    </source>
</evidence>
<evidence type="ECO:0000256" key="2">
    <source>
        <dbReference type="ARBA" id="ARBA00012483"/>
    </source>
</evidence>
<proteinExistence type="predicted"/>
<dbReference type="EMBL" id="JBAMMX010000026">
    <property type="protein sequence ID" value="KAK6913896.1"/>
    <property type="molecule type" value="Genomic_DNA"/>
</dbReference>
<comment type="caution">
    <text evidence="11">The sequence shown here is derived from an EMBL/GenBank/DDBJ whole genome shotgun (WGS) entry which is preliminary data.</text>
</comment>
<dbReference type="PANTHER" id="PTHR46463">
    <property type="entry name" value="ZINC FINGER, RING/FYVE/PHD-TYPE"/>
    <property type="match status" value="1"/>
</dbReference>
<feature type="compositionally biased region" description="Low complexity" evidence="9">
    <location>
        <begin position="209"/>
        <end position="246"/>
    </location>
</feature>
<keyword evidence="4" id="KW-0479">Metal-binding</keyword>
<keyword evidence="7" id="KW-0862">Zinc</keyword>
<dbReference type="PROSITE" id="PS50089">
    <property type="entry name" value="ZF_RING_2"/>
    <property type="match status" value="1"/>
</dbReference>
<dbReference type="GO" id="GO:0061630">
    <property type="term" value="F:ubiquitin protein ligase activity"/>
    <property type="evidence" value="ECO:0007669"/>
    <property type="project" value="UniProtKB-EC"/>
</dbReference>
<evidence type="ECO:0000313" key="11">
    <source>
        <dbReference type="EMBL" id="KAK6913896.1"/>
    </source>
</evidence>
<reference evidence="11 12" key="1">
    <citation type="submission" date="2023-12" db="EMBL/GenBank/DDBJ databases">
        <title>A high-quality genome assembly for Dillenia turbinata (Dilleniales).</title>
        <authorList>
            <person name="Chanderbali A."/>
        </authorList>
    </citation>
    <scope>NUCLEOTIDE SEQUENCE [LARGE SCALE GENOMIC DNA]</scope>
    <source>
        <strain evidence="11">LSX21</strain>
        <tissue evidence="11">Leaf</tissue>
    </source>
</reference>
<organism evidence="11 12">
    <name type="scientific">Dillenia turbinata</name>
    <dbReference type="NCBI Taxonomy" id="194707"/>
    <lineage>
        <taxon>Eukaryota</taxon>
        <taxon>Viridiplantae</taxon>
        <taxon>Streptophyta</taxon>
        <taxon>Embryophyta</taxon>
        <taxon>Tracheophyta</taxon>
        <taxon>Spermatophyta</taxon>
        <taxon>Magnoliopsida</taxon>
        <taxon>eudicotyledons</taxon>
        <taxon>Gunneridae</taxon>
        <taxon>Pentapetalae</taxon>
        <taxon>Dilleniales</taxon>
        <taxon>Dilleniaceae</taxon>
        <taxon>Dillenia</taxon>
    </lineage>
</organism>
<feature type="domain" description="RING-type" evidence="10">
    <location>
        <begin position="31"/>
        <end position="71"/>
    </location>
</feature>
<protein>
    <recommendedName>
        <fullName evidence="2">RING-type E3 ubiquitin transferase</fullName>
        <ecNumber evidence="2">2.3.2.27</ecNumber>
    </recommendedName>
</protein>
<evidence type="ECO:0000256" key="1">
    <source>
        <dbReference type="ARBA" id="ARBA00000900"/>
    </source>
</evidence>
<dbReference type="PANTHER" id="PTHR46463:SF16">
    <property type="entry name" value="E3 UBIQUITIN-PROTEIN LIGASE RHF1A"/>
    <property type="match status" value="1"/>
</dbReference>
<dbReference type="SMART" id="SM00184">
    <property type="entry name" value="RING"/>
    <property type="match status" value="1"/>
</dbReference>
<keyword evidence="3" id="KW-0808">Transferase</keyword>
<dbReference type="Pfam" id="PF13639">
    <property type="entry name" value="zf-RING_2"/>
    <property type="match status" value="1"/>
</dbReference>
<keyword evidence="6" id="KW-0833">Ubl conjugation pathway</keyword>
<keyword evidence="12" id="KW-1185">Reference proteome</keyword>
<dbReference type="EC" id="2.3.2.27" evidence="2"/>
<comment type="catalytic activity">
    <reaction evidence="1">
        <text>S-ubiquitinyl-[E2 ubiquitin-conjugating enzyme]-L-cysteine + [acceptor protein]-L-lysine = [E2 ubiquitin-conjugating enzyme]-L-cysteine + N(6)-ubiquitinyl-[acceptor protein]-L-lysine.</text>
        <dbReference type="EC" id="2.3.2.27"/>
    </reaction>
</comment>
<dbReference type="Gene3D" id="3.30.40.10">
    <property type="entry name" value="Zinc/RING finger domain, C3HC4 (zinc finger)"/>
    <property type="match status" value="1"/>
</dbReference>
<evidence type="ECO:0000256" key="5">
    <source>
        <dbReference type="ARBA" id="ARBA00022771"/>
    </source>
</evidence>
<accession>A0AAN8UL96</accession>
<dbReference type="GO" id="GO:0008270">
    <property type="term" value="F:zinc ion binding"/>
    <property type="evidence" value="ECO:0007669"/>
    <property type="project" value="UniProtKB-KW"/>
</dbReference>
<keyword evidence="5 8" id="KW-0863">Zinc-finger</keyword>
<evidence type="ECO:0000256" key="6">
    <source>
        <dbReference type="ARBA" id="ARBA00022786"/>
    </source>
</evidence>
<name>A0AAN8UL96_9MAGN</name>
<sequence>MADSFHSFSPPIVLASSSFSGAVDDNYEDACSICLEPFDTQEPPTITICRHEYHLQCILEWSQRSKECPICWQLLALKDPASQELLAAVESERRARSKQTSAISSSFSHPIEVFEAEHDAPSMVDSDFNERIMQHLAAAANRARYMSRRGRRAADLGPFASPEHLHNMQQLPDGFQISDNGSSDGDSPTSSISSTVSDEPPSFVASAENSTPNTTSNGSTPPKSRSFFSPPRSVSPPRSSTSEFVSLSESFRSKFSAASARYKESISKSTRSLKEKLVARNNSVKELSKGVQREMSAGVARMFERLDLSTRKTEVSVPPGPTSIFSKGKAVQDLLIPESESPTGNYAKIAHVATATTTSITDTADSDQLLVSEDVKVSDFHQAFGASDVLMVLSVTPQT</sequence>
<feature type="region of interest" description="Disordered" evidence="9">
    <location>
        <begin position="172"/>
        <end position="246"/>
    </location>
</feature>
<dbReference type="InterPro" id="IPR001841">
    <property type="entry name" value="Znf_RING"/>
</dbReference>
<dbReference type="SUPFAM" id="SSF57850">
    <property type="entry name" value="RING/U-box"/>
    <property type="match status" value="1"/>
</dbReference>
<evidence type="ECO:0000313" key="12">
    <source>
        <dbReference type="Proteomes" id="UP001370490"/>
    </source>
</evidence>
<dbReference type="InterPro" id="IPR013083">
    <property type="entry name" value="Znf_RING/FYVE/PHD"/>
</dbReference>
<evidence type="ECO:0000256" key="4">
    <source>
        <dbReference type="ARBA" id="ARBA00022723"/>
    </source>
</evidence>
<feature type="compositionally biased region" description="Low complexity" evidence="9">
    <location>
        <begin position="177"/>
        <end position="202"/>
    </location>
</feature>
<evidence type="ECO:0000259" key="10">
    <source>
        <dbReference type="PROSITE" id="PS50089"/>
    </source>
</evidence>
<evidence type="ECO:0000256" key="7">
    <source>
        <dbReference type="ARBA" id="ARBA00022833"/>
    </source>
</evidence>
<gene>
    <name evidence="11" type="ORF">RJ641_021217</name>
</gene>
<evidence type="ECO:0000256" key="3">
    <source>
        <dbReference type="ARBA" id="ARBA00022679"/>
    </source>
</evidence>
<evidence type="ECO:0000256" key="8">
    <source>
        <dbReference type="PROSITE-ProRule" id="PRU00175"/>
    </source>
</evidence>
<dbReference type="Proteomes" id="UP001370490">
    <property type="component" value="Unassembled WGS sequence"/>
</dbReference>
<dbReference type="AlphaFoldDB" id="A0AAN8UL96"/>